<dbReference type="GO" id="GO:0030246">
    <property type="term" value="F:carbohydrate binding"/>
    <property type="evidence" value="ECO:0007669"/>
    <property type="project" value="InterPro"/>
</dbReference>
<keyword evidence="8 10" id="KW-0326">Glycosidase</keyword>
<dbReference type="InterPro" id="IPR011013">
    <property type="entry name" value="Gal_mutarotase_sf_dom"/>
</dbReference>
<feature type="domain" description="Glycoside hydrolase family 31 TIM barrel" evidence="11">
    <location>
        <begin position="274"/>
        <end position="600"/>
    </location>
</feature>
<dbReference type="PANTHER" id="PTHR22762">
    <property type="entry name" value="ALPHA-GLUCOSIDASE"/>
    <property type="match status" value="1"/>
</dbReference>
<evidence type="ECO:0000259" key="13">
    <source>
        <dbReference type="Pfam" id="PF21365"/>
    </source>
</evidence>
<dbReference type="Pfam" id="PF01055">
    <property type="entry name" value="Glyco_hydro_31_2nd"/>
    <property type="match status" value="1"/>
</dbReference>
<keyword evidence="7" id="KW-0325">Glycoprotein</keyword>
<dbReference type="EMBL" id="BSXN01002838">
    <property type="protein sequence ID" value="GME77770.1"/>
    <property type="molecule type" value="Genomic_DNA"/>
</dbReference>
<dbReference type="Gene3D" id="2.60.40.1760">
    <property type="entry name" value="glycosyl hydrolase (family 31)"/>
    <property type="match status" value="1"/>
</dbReference>
<reference evidence="14" key="1">
    <citation type="submission" date="2023-04" db="EMBL/GenBank/DDBJ databases">
        <title>Candida boidinii NBRC 10035.</title>
        <authorList>
            <person name="Ichikawa N."/>
            <person name="Sato H."/>
            <person name="Tonouchi N."/>
        </authorList>
    </citation>
    <scope>NUCLEOTIDE SEQUENCE</scope>
    <source>
        <strain evidence="14">NBRC 10035</strain>
    </source>
</reference>
<dbReference type="GO" id="GO:0005975">
    <property type="term" value="P:carbohydrate metabolic process"/>
    <property type="evidence" value="ECO:0007669"/>
    <property type="project" value="InterPro"/>
</dbReference>
<protein>
    <recommendedName>
        <fullName evidence="9">Glucosidase II subunit alpha</fullName>
    </recommendedName>
</protein>
<dbReference type="SUPFAM" id="SSF74650">
    <property type="entry name" value="Galactose mutarotase-like"/>
    <property type="match status" value="1"/>
</dbReference>
<evidence type="ECO:0000256" key="10">
    <source>
        <dbReference type="RuleBase" id="RU361185"/>
    </source>
</evidence>
<dbReference type="InterPro" id="IPR000322">
    <property type="entry name" value="Glyco_hydro_31_TIM"/>
</dbReference>
<proteinExistence type="inferred from homology"/>
<evidence type="ECO:0000256" key="9">
    <source>
        <dbReference type="ARBA" id="ARBA00042895"/>
    </source>
</evidence>
<comment type="similarity">
    <text evidence="3 10">Belongs to the glycosyl hydrolase 31 family.</text>
</comment>
<dbReference type="PANTHER" id="PTHR22762:SF54">
    <property type="entry name" value="BCDNA.GH04962"/>
    <property type="match status" value="1"/>
</dbReference>
<evidence type="ECO:0000259" key="12">
    <source>
        <dbReference type="Pfam" id="PF13802"/>
    </source>
</evidence>
<keyword evidence="5 10" id="KW-0378">Hydrolase</keyword>
<dbReference type="AlphaFoldDB" id="A0A9W6T4E1"/>
<evidence type="ECO:0000313" key="15">
    <source>
        <dbReference type="Proteomes" id="UP001165120"/>
    </source>
</evidence>
<evidence type="ECO:0000256" key="7">
    <source>
        <dbReference type="ARBA" id="ARBA00023180"/>
    </source>
</evidence>
<dbReference type="SUPFAM" id="SSF51445">
    <property type="entry name" value="(Trans)glycosidases"/>
    <property type="match status" value="1"/>
</dbReference>
<evidence type="ECO:0000256" key="4">
    <source>
        <dbReference type="ARBA" id="ARBA00022729"/>
    </source>
</evidence>
<accession>A0A9W6T4E1</accession>
<dbReference type="SUPFAM" id="SSF51011">
    <property type="entry name" value="Glycosyl hydrolase domain"/>
    <property type="match status" value="1"/>
</dbReference>
<evidence type="ECO:0000256" key="8">
    <source>
        <dbReference type="ARBA" id="ARBA00023295"/>
    </source>
</evidence>
<dbReference type="InterPro" id="IPR048395">
    <property type="entry name" value="Glyco_hydro_31_C"/>
</dbReference>
<name>A0A9W6T4E1_CANBO</name>
<dbReference type="InterPro" id="IPR025887">
    <property type="entry name" value="Glyco_hydro_31_N_dom"/>
</dbReference>
<evidence type="ECO:0000256" key="2">
    <source>
        <dbReference type="ARBA" id="ARBA00004833"/>
    </source>
</evidence>
<evidence type="ECO:0000259" key="11">
    <source>
        <dbReference type="Pfam" id="PF01055"/>
    </source>
</evidence>
<comment type="caution">
    <text evidence="14">The sequence shown here is derived from an EMBL/GenBank/DDBJ whole genome shotgun (WGS) entry which is preliminary data.</text>
</comment>
<dbReference type="InterPro" id="IPR017853">
    <property type="entry name" value="GH"/>
</dbReference>
<keyword evidence="4" id="KW-0732">Signal</keyword>
<sequence>MMVRSNHISSIRYNEASKWSFINESPDLIKNFKYDLNNECLTLNYNNDGKDYTSILQFYPFKISIYYQNELNLVINDRNLFNLEHYRTRNEQDENDSIHISPEESTFDAYTDSFKDSKSDTKPFGPESVAMDFSMIGVSHVYGIPEHADSVSLKDTIINGTDPYRLYNVDIFEYEVQSKYPMYGSIPLMIGVSPKSSSGIFWVNSADTYIDIKKNYKQTKNDEYHEKLINNHNDKPSVQTHWMSENGIIDVVIMIRDKPNEISKAYSELTGTIQLPNIFSIGYHQSRWNYNDETDVLGINSKMDQFGIPYDAIWLDIEYTDDKKYFTWKKDAFPDPDRMVAKLEETGRNLVAIIDPHLKVGYDVSKEVEKKSVAIRKTDDKNTYHGYCWPGESVWIDPLNPKSQELWDKYFRNGSELMGYSTNIHIWNDMNEPSIFNGPETSAPRDLIHYGKWEHRSIHNLYGLTFHESTYESLIRRNPNKRPFILTRAFFAGSQRTCATWTGDNMSKWEYLKESIPTVLTLNVVGMQFAGADVAGFFGNPDKELLTRWYQTGIWYPFFRAHAHIDSRRHEPWVAGDPYTTIMREAIRLRYRLLPLFYTQFYKSSQTGEAIMTPLWYRDSSNELTYEIDDQFYLGKLLVKPVQEENAVKTNIFLPSGKIYYNFFDFEIIKGEDKYVEIDSPLHKIPLLIEGNSITPMKSSFG</sequence>
<dbReference type="Gene3D" id="2.60.40.1180">
    <property type="entry name" value="Golgi alpha-mannosidase II"/>
    <property type="match status" value="1"/>
</dbReference>
<keyword evidence="15" id="KW-1185">Reference proteome</keyword>
<dbReference type="GO" id="GO:0017177">
    <property type="term" value="C:glucosidase II complex"/>
    <property type="evidence" value="ECO:0007669"/>
    <property type="project" value="TreeGrafter"/>
</dbReference>
<dbReference type="Pfam" id="PF21365">
    <property type="entry name" value="Glyco_hydro_31_3rd"/>
    <property type="match status" value="1"/>
</dbReference>
<comment type="pathway">
    <text evidence="2">Glycan metabolism; N-glycan metabolism.</text>
</comment>
<feature type="domain" description="Glycosyl hydrolase family 31 C-terminal" evidence="13">
    <location>
        <begin position="608"/>
        <end position="694"/>
    </location>
</feature>
<comment type="subcellular location">
    <subcellularLocation>
        <location evidence="1">Endoplasmic reticulum</location>
    </subcellularLocation>
</comment>
<gene>
    <name evidence="14" type="ORF">Cboi02_000563100</name>
</gene>
<feature type="domain" description="Glycoside hydrolase family 31 N-terminal" evidence="12">
    <location>
        <begin position="8"/>
        <end position="211"/>
    </location>
</feature>
<dbReference type="Pfam" id="PF13802">
    <property type="entry name" value="Gal_mutarotas_2"/>
    <property type="match status" value="1"/>
</dbReference>
<dbReference type="Proteomes" id="UP001165120">
    <property type="component" value="Unassembled WGS sequence"/>
</dbReference>
<keyword evidence="6" id="KW-0256">Endoplasmic reticulum</keyword>
<dbReference type="CDD" id="cd06603">
    <property type="entry name" value="GH31_GANC_GANAB_alpha"/>
    <property type="match status" value="1"/>
</dbReference>
<evidence type="ECO:0000256" key="6">
    <source>
        <dbReference type="ARBA" id="ARBA00022824"/>
    </source>
</evidence>
<dbReference type="Gene3D" id="3.20.20.80">
    <property type="entry name" value="Glycosidases"/>
    <property type="match status" value="2"/>
</dbReference>
<dbReference type="GO" id="GO:0006491">
    <property type="term" value="P:N-glycan processing"/>
    <property type="evidence" value="ECO:0007669"/>
    <property type="project" value="TreeGrafter"/>
</dbReference>
<evidence type="ECO:0000256" key="1">
    <source>
        <dbReference type="ARBA" id="ARBA00004240"/>
    </source>
</evidence>
<organism evidence="14 15">
    <name type="scientific">Candida boidinii</name>
    <name type="common">Yeast</name>
    <dbReference type="NCBI Taxonomy" id="5477"/>
    <lineage>
        <taxon>Eukaryota</taxon>
        <taxon>Fungi</taxon>
        <taxon>Dikarya</taxon>
        <taxon>Ascomycota</taxon>
        <taxon>Saccharomycotina</taxon>
        <taxon>Pichiomycetes</taxon>
        <taxon>Pichiales</taxon>
        <taxon>Pichiaceae</taxon>
        <taxon>Ogataea</taxon>
        <taxon>Ogataea/Candida clade</taxon>
    </lineage>
</organism>
<dbReference type="GO" id="GO:0090599">
    <property type="term" value="F:alpha-glucosidase activity"/>
    <property type="evidence" value="ECO:0007669"/>
    <property type="project" value="TreeGrafter"/>
</dbReference>
<dbReference type="CDD" id="cd14752">
    <property type="entry name" value="GH31_N"/>
    <property type="match status" value="1"/>
</dbReference>
<evidence type="ECO:0000256" key="3">
    <source>
        <dbReference type="ARBA" id="ARBA00007806"/>
    </source>
</evidence>
<evidence type="ECO:0000313" key="14">
    <source>
        <dbReference type="EMBL" id="GME77770.1"/>
    </source>
</evidence>
<dbReference type="InterPro" id="IPR013780">
    <property type="entry name" value="Glyco_hydro_b"/>
</dbReference>
<evidence type="ECO:0000256" key="5">
    <source>
        <dbReference type="ARBA" id="ARBA00022801"/>
    </source>
</evidence>